<dbReference type="PANTHER" id="PTHR36007">
    <property type="entry name" value="TRANSPORT PROTEIN-RELATED"/>
    <property type="match status" value="1"/>
</dbReference>
<accession>A0A1T5DJ76</accession>
<gene>
    <name evidence="2" type="ORF">SAMN02745120_0012</name>
</gene>
<organism evidence="2 3">
    <name type="scientific">Acetoanaerobium noterae</name>
    <dbReference type="NCBI Taxonomy" id="745369"/>
    <lineage>
        <taxon>Bacteria</taxon>
        <taxon>Bacillati</taxon>
        <taxon>Bacillota</taxon>
        <taxon>Clostridia</taxon>
        <taxon>Peptostreptococcales</taxon>
        <taxon>Filifactoraceae</taxon>
        <taxon>Acetoanaerobium</taxon>
    </lineage>
</organism>
<feature type="transmembrane region" description="Helical" evidence="1">
    <location>
        <begin position="42"/>
        <end position="61"/>
    </location>
</feature>
<evidence type="ECO:0000313" key="2">
    <source>
        <dbReference type="EMBL" id="SKB71762.1"/>
    </source>
</evidence>
<dbReference type="RefSeq" id="WP_079590670.1">
    <property type="nucleotide sequence ID" value="NZ_FUYN01000010.1"/>
</dbReference>
<dbReference type="OrthoDB" id="360192at2"/>
<protein>
    <submittedName>
        <fullName evidence="2">Uncharacterized membrane protein</fullName>
    </submittedName>
</protein>
<dbReference type="InterPro" id="IPR009577">
    <property type="entry name" value="Sm_multidrug_ex"/>
</dbReference>
<feature type="transmembrane region" description="Helical" evidence="1">
    <location>
        <begin position="12"/>
        <end position="36"/>
    </location>
</feature>
<feature type="transmembrane region" description="Helical" evidence="1">
    <location>
        <begin position="97"/>
        <end position="123"/>
    </location>
</feature>
<reference evidence="3" key="1">
    <citation type="submission" date="2017-02" db="EMBL/GenBank/DDBJ databases">
        <authorList>
            <person name="Varghese N."/>
            <person name="Submissions S."/>
        </authorList>
    </citation>
    <scope>NUCLEOTIDE SEQUENCE [LARGE SCALE GENOMIC DNA]</scope>
    <source>
        <strain evidence="3">ATCC 35199</strain>
    </source>
</reference>
<name>A0A1T5DJ76_9FIRM</name>
<dbReference type="EMBL" id="FUYN01000010">
    <property type="protein sequence ID" value="SKB71762.1"/>
    <property type="molecule type" value="Genomic_DNA"/>
</dbReference>
<dbReference type="Proteomes" id="UP000243406">
    <property type="component" value="Unassembled WGS sequence"/>
</dbReference>
<keyword evidence="3" id="KW-1185">Reference proteome</keyword>
<evidence type="ECO:0000256" key="1">
    <source>
        <dbReference type="SAM" id="Phobius"/>
    </source>
</evidence>
<feature type="transmembrane region" description="Helical" evidence="1">
    <location>
        <begin position="129"/>
        <end position="148"/>
    </location>
</feature>
<dbReference type="AlphaFoldDB" id="A0A1T5DJ76"/>
<dbReference type="Pfam" id="PF06695">
    <property type="entry name" value="Sm_multidrug_ex"/>
    <property type="match status" value="1"/>
</dbReference>
<keyword evidence="1" id="KW-0472">Membrane</keyword>
<evidence type="ECO:0000313" key="3">
    <source>
        <dbReference type="Proteomes" id="UP000243406"/>
    </source>
</evidence>
<dbReference type="PANTHER" id="PTHR36007:SF2">
    <property type="entry name" value="TRANSPORT PROTEIN-RELATED"/>
    <property type="match status" value="1"/>
</dbReference>
<keyword evidence="1" id="KW-1133">Transmembrane helix</keyword>
<keyword evidence="1" id="KW-0812">Transmembrane</keyword>
<proteinExistence type="predicted"/>
<sequence>MNDFFVNLSHEVYVFLLAAVPLIELRGAIPLGIGLGMSPWEAYWVSVAGSTLPAPFLILFFRKILEFMEEKNIFKWFTDFLNNHIYKKSKKLKAANILGIYVFVAIPLPSTGAYTGSALASILNIRMKYALPAIFFGNMTAGFIMMMLSHAIML</sequence>